<dbReference type="WBParaSite" id="TREG1_88410.1">
    <property type="protein sequence ID" value="TREG1_88410.1"/>
    <property type="gene ID" value="TREG1_88410"/>
</dbReference>
<dbReference type="AlphaFoldDB" id="A0AA85KEM9"/>
<evidence type="ECO:0000256" key="4">
    <source>
        <dbReference type="ARBA" id="ARBA00022729"/>
    </source>
</evidence>
<feature type="region of interest" description="Disordered" evidence="9">
    <location>
        <begin position="117"/>
        <end position="138"/>
    </location>
</feature>
<evidence type="ECO:0000313" key="12">
    <source>
        <dbReference type="Proteomes" id="UP000050795"/>
    </source>
</evidence>
<reference evidence="12" key="1">
    <citation type="submission" date="2022-06" db="EMBL/GenBank/DDBJ databases">
        <authorList>
            <person name="Berger JAMES D."/>
            <person name="Berger JAMES D."/>
        </authorList>
    </citation>
    <scope>NUCLEOTIDE SEQUENCE [LARGE SCALE GENOMIC DNA]</scope>
</reference>
<dbReference type="InterPro" id="IPR022065">
    <property type="entry name" value="Uncharacterised_TMEM59"/>
</dbReference>
<keyword evidence="5 10" id="KW-1133">Transmembrane helix</keyword>
<comment type="subcellular location">
    <subcellularLocation>
        <location evidence="1">Golgi apparatus membrane</location>
        <topology evidence="1">Single-pass type I membrane protein</topology>
    </subcellularLocation>
</comment>
<keyword evidence="4 11" id="KW-0732">Signal</keyword>
<evidence type="ECO:0000256" key="9">
    <source>
        <dbReference type="SAM" id="MobiDB-lite"/>
    </source>
</evidence>
<dbReference type="Proteomes" id="UP000050795">
    <property type="component" value="Unassembled WGS sequence"/>
</dbReference>
<organism evidence="12 13">
    <name type="scientific">Trichobilharzia regenti</name>
    <name type="common">Nasal bird schistosome</name>
    <dbReference type="NCBI Taxonomy" id="157069"/>
    <lineage>
        <taxon>Eukaryota</taxon>
        <taxon>Metazoa</taxon>
        <taxon>Spiralia</taxon>
        <taxon>Lophotrochozoa</taxon>
        <taxon>Platyhelminthes</taxon>
        <taxon>Trematoda</taxon>
        <taxon>Digenea</taxon>
        <taxon>Strigeidida</taxon>
        <taxon>Schistosomatoidea</taxon>
        <taxon>Schistosomatidae</taxon>
        <taxon>Trichobilharzia</taxon>
    </lineage>
</organism>
<evidence type="ECO:0000256" key="8">
    <source>
        <dbReference type="ARBA" id="ARBA00023180"/>
    </source>
</evidence>
<feature type="compositionally biased region" description="Polar residues" evidence="9">
    <location>
        <begin position="123"/>
        <end position="132"/>
    </location>
</feature>
<keyword evidence="12" id="KW-1185">Reference proteome</keyword>
<reference evidence="13" key="2">
    <citation type="submission" date="2023-11" db="UniProtKB">
        <authorList>
            <consortium name="WormBaseParasite"/>
        </authorList>
    </citation>
    <scope>IDENTIFICATION</scope>
</reference>
<keyword evidence="8" id="KW-0325">Glycoprotein</keyword>
<protein>
    <submittedName>
        <fullName evidence="13">Uncharacterized protein</fullName>
    </submittedName>
</protein>
<evidence type="ECO:0000256" key="5">
    <source>
        <dbReference type="ARBA" id="ARBA00022989"/>
    </source>
</evidence>
<evidence type="ECO:0000313" key="13">
    <source>
        <dbReference type="WBParaSite" id="TREG1_88410.1"/>
    </source>
</evidence>
<accession>A0AA85KEM9</accession>
<keyword evidence="6" id="KW-0333">Golgi apparatus</keyword>
<comment type="similarity">
    <text evidence="2">Belongs to the TMEM59 family.</text>
</comment>
<sequence>MGWSVLVVSVFLSFAVAEDLLTAPKNCKETCITKFDGAEEDACSRGCTVANMHLPSQMPTCEQSCSDTYKSDVKLVSACKVGCETNAQSSINIEVLPFSSFFGTFFDRIRQLLGGVTDGPDTSVDTKTNSVDSDTDPDSGNRVVISRVRIFHNIVPIDTQENPFESPFNMKPFFNLQDIIPQNNDVYYKNPRSNEKNIFHFRAIHNEDESNYQEGQPTTAARVTYFFRHIMFRPLLLPLLIALLLVILLLMVKLTIHACRLREHRHIEYTRLPTYIEAVNVKVPLYDDGMKTEKSYEKAPIDA</sequence>
<evidence type="ECO:0000256" key="6">
    <source>
        <dbReference type="ARBA" id="ARBA00023034"/>
    </source>
</evidence>
<feature type="chain" id="PRO_5041658625" evidence="11">
    <location>
        <begin position="18"/>
        <end position="303"/>
    </location>
</feature>
<feature type="signal peptide" evidence="11">
    <location>
        <begin position="1"/>
        <end position="17"/>
    </location>
</feature>
<evidence type="ECO:0000256" key="7">
    <source>
        <dbReference type="ARBA" id="ARBA00023136"/>
    </source>
</evidence>
<dbReference type="GO" id="GO:0000139">
    <property type="term" value="C:Golgi membrane"/>
    <property type="evidence" value="ECO:0007669"/>
    <property type="project" value="UniProtKB-SubCell"/>
</dbReference>
<evidence type="ECO:0000256" key="3">
    <source>
        <dbReference type="ARBA" id="ARBA00022692"/>
    </source>
</evidence>
<feature type="transmembrane region" description="Helical" evidence="10">
    <location>
        <begin position="235"/>
        <end position="256"/>
    </location>
</feature>
<evidence type="ECO:0000256" key="1">
    <source>
        <dbReference type="ARBA" id="ARBA00004614"/>
    </source>
</evidence>
<dbReference type="Pfam" id="PF12280">
    <property type="entry name" value="BSMAP"/>
    <property type="match status" value="1"/>
</dbReference>
<evidence type="ECO:0000256" key="10">
    <source>
        <dbReference type="SAM" id="Phobius"/>
    </source>
</evidence>
<proteinExistence type="inferred from homology"/>
<keyword evidence="7 10" id="KW-0472">Membrane</keyword>
<keyword evidence="3 10" id="KW-0812">Transmembrane</keyword>
<evidence type="ECO:0000256" key="11">
    <source>
        <dbReference type="SAM" id="SignalP"/>
    </source>
</evidence>
<evidence type="ECO:0000256" key="2">
    <source>
        <dbReference type="ARBA" id="ARBA00009643"/>
    </source>
</evidence>
<name>A0AA85KEM9_TRIRE</name>